<dbReference type="NCBIfam" id="TIGR03303">
    <property type="entry name" value="OM_YaeT"/>
    <property type="match status" value="1"/>
</dbReference>
<evidence type="ECO:0000256" key="1">
    <source>
        <dbReference type="ARBA" id="ARBA00004370"/>
    </source>
</evidence>
<dbReference type="GO" id="GO:0009279">
    <property type="term" value="C:cell outer membrane"/>
    <property type="evidence" value="ECO:0007669"/>
    <property type="project" value="UniProtKB-SubCell"/>
</dbReference>
<dbReference type="InterPro" id="IPR023707">
    <property type="entry name" value="OM_assembly_BamA"/>
</dbReference>
<dbReference type="InterPro" id="IPR034746">
    <property type="entry name" value="POTRA"/>
</dbReference>
<dbReference type="InterPro" id="IPR000184">
    <property type="entry name" value="Bac_surfAg_D15"/>
</dbReference>
<dbReference type="AlphaFoldDB" id="A0A6B2NJ92"/>
<dbReference type="PIRSF" id="PIRSF006076">
    <property type="entry name" value="OM_assembly_OMP85"/>
    <property type="match status" value="1"/>
</dbReference>
<comment type="similarity">
    <text evidence="8">Belongs to the BamA family.</text>
</comment>
<keyword evidence="5 8" id="KW-0677">Repeat</keyword>
<evidence type="ECO:0000313" key="11">
    <source>
        <dbReference type="EMBL" id="NDW43498.1"/>
    </source>
</evidence>
<sequence>MNNRSGTGRYCGGRISGSHMLMNSVSAIFLVTATSLVSLPQAAFAQSYTFTSVQVEGNQRIESSTIVARTGIERGKEVSAGQLNDAYQRVLDSGVFETVEMIPRGNTLVIKVTEFPTINKINFEGNKRVKDETLQGAITSESRRVFTAEQAERDAATIAEIYSTQGRVAATVVPRIIRRSDNRVDLVFEIAEGDTIEVERVSFVGNRAFSDRRLRRILETKQAGLLRTFIRSDTFIADRIEFDKQVLRDFYLSRGYVDFRVNSANVEFTRERDAFYLVMDVTEGQQFSFGNITTVSEIPGVDAAEFQAALKVKPGVVYSPSLVENSIARQERLGLKKGVDFLRVEPRIKRNDRDLTLDIEFALVKGPRIFVERIDIEGNTTTLDRVIRRQFRTVEGDPFNPREIRESAERIRALGFFADANVETREGSTPSQVIVDVDVEEQPTGSLSFGGSYSVSDGFGVAIGLSESNFLGRGQRLGLTLSTAQDAEQYILSFTEPQLLGRDLKFDIDLGISATNSSFASYDTDRRFFAPGLTFRLGELSSLQLRYRWDASEMIKRSATSVSGNVIASEIAQGRLTTSSMGLTYTYDSRIGGLNPNAGVLFEVGVDAAGLGGDNEYFKTNARAIAQTRVWHEEITLRASVDVGAFSWQGSGFSRAIDRFVIGPNTFRGFEPAGVGPRDLSNGVNDALGGNYYAVARFEAEFPLGLPEELGLRGGLFYDVGNVWDLSDVNTAGGTIVGADGSFRHVIGFSLLWTTAFGPLRFNFSKALKKETFDKEQSFDLTIQARF</sequence>
<dbReference type="Gene3D" id="3.10.20.310">
    <property type="entry name" value="membrane protein fhac"/>
    <property type="match status" value="5"/>
</dbReference>
<evidence type="ECO:0000259" key="10">
    <source>
        <dbReference type="PROSITE" id="PS51779"/>
    </source>
</evidence>
<feature type="domain" description="POTRA" evidence="10">
    <location>
        <begin position="116"/>
        <end position="193"/>
    </location>
</feature>
<keyword evidence="7 8" id="KW-0998">Cell outer membrane</keyword>
<protein>
    <recommendedName>
        <fullName evidence="8 9">Outer membrane protein assembly factor BamA</fullName>
    </recommendedName>
</protein>
<dbReference type="PROSITE" id="PS51779">
    <property type="entry name" value="POTRA"/>
    <property type="match status" value="3"/>
</dbReference>
<keyword evidence="6 8" id="KW-0472">Membrane</keyword>
<evidence type="ECO:0000256" key="3">
    <source>
        <dbReference type="ARBA" id="ARBA00022692"/>
    </source>
</evidence>
<feature type="domain" description="POTRA" evidence="10">
    <location>
        <begin position="48"/>
        <end position="115"/>
    </location>
</feature>
<dbReference type="GO" id="GO:0051205">
    <property type="term" value="P:protein insertion into membrane"/>
    <property type="evidence" value="ECO:0007669"/>
    <property type="project" value="UniProtKB-UniRule"/>
</dbReference>
<dbReference type="EMBL" id="JAAGOX010000001">
    <property type="protein sequence ID" value="NDW43498.1"/>
    <property type="molecule type" value="Genomic_DNA"/>
</dbReference>
<evidence type="ECO:0000256" key="8">
    <source>
        <dbReference type="HAMAP-Rule" id="MF_01430"/>
    </source>
</evidence>
<comment type="caution">
    <text evidence="11">The sequence shown here is derived from an EMBL/GenBank/DDBJ whole genome shotgun (WGS) entry which is preliminary data.</text>
</comment>
<dbReference type="InterPro" id="IPR010827">
    <property type="entry name" value="BamA/TamA_POTRA"/>
</dbReference>
<feature type="domain" description="POTRA" evidence="10">
    <location>
        <begin position="369"/>
        <end position="442"/>
    </location>
</feature>
<dbReference type="Pfam" id="PF01103">
    <property type="entry name" value="Omp85"/>
    <property type="match status" value="1"/>
</dbReference>
<evidence type="ECO:0000256" key="2">
    <source>
        <dbReference type="ARBA" id="ARBA00022452"/>
    </source>
</evidence>
<evidence type="ECO:0000256" key="9">
    <source>
        <dbReference type="NCBIfam" id="TIGR03303"/>
    </source>
</evidence>
<accession>A0A6B2NJ92</accession>
<comment type="function">
    <text evidence="8">Part of the outer membrane protein assembly complex, which is involved in assembly and insertion of beta-barrel proteins into the outer membrane.</text>
</comment>
<proteinExistence type="inferred from homology"/>
<keyword evidence="3 8" id="KW-0812">Transmembrane</keyword>
<comment type="subcellular location">
    <subcellularLocation>
        <location evidence="8">Cell outer membrane</location>
    </subcellularLocation>
    <subcellularLocation>
        <location evidence="1">Membrane</location>
    </subcellularLocation>
</comment>
<keyword evidence="4 8" id="KW-0732">Signal</keyword>
<dbReference type="GO" id="GO:0043165">
    <property type="term" value="P:Gram-negative-bacterium-type cell outer membrane assembly"/>
    <property type="evidence" value="ECO:0007669"/>
    <property type="project" value="UniProtKB-UniRule"/>
</dbReference>
<evidence type="ECO:0000256" key="5">
    <source>
        <dbReference type="ARBA" id="ARBA00022737"/>
    </source>
</evidence>
<dbReference type="Pfam" id="PF07244">
    <property type="entry name" value="POTRA"/>
    <property type="match status" value="3"/>
</dbReference>
<comment type="subunit">
    <text evidence="8">Part of the Bam complex.</text>
</comment>
<evidence type="ECO:0000256" key="6">
    <source>
        <dbReference type="ARBA" id="ARBA00023136"/>
    </source>
</evidence>
<dbReference type="Gene3D" id="2.40.160.50">
    <property type="entry name" value="membrane protein fhac: a member of the omp85/tpsb transporter family"/>
    <property type="match status" value="1"/>
</dbReference>
<dbReference type="PANTHER" id="PTHR12815">
    <property type="entry name" value="SORTING AND ASSEMBLY MACHINERY SAMM50 PROTEIN FAMILY MEMBER"/>
    <property type="match status" value="1"/>
</dbReference>
<dbReference type="HAMAP" id="MF_01430">
    <property type="entry name" value="OM_assembly_BamA"/>
    <property type="match status" value="1"/>
</dbReference>
<dbReference type="InterPro" id="IPR039910">
    <property type="entry name" value="D15-like"/>
</dbReference>
<evidence type="ECO:0000256" key="4">
    <source>
        <dbReference type="ARBA" id="ARBA00022729"/>
    </source>
</evidence>
<reference evidence="11" key="1">
    <citation type="submission" date="2020-02" db="EMBL/GenBank/DDBJ databases">
        <title>Delineation of the pyrene-degrading pathway in Roseobacter clade bacteria by genomic analysis.</title>
        <authorList>
            <person name="Zhou H."/>
            <person name="Wang H."/>
        </authorList>
    </citation>
    <scope>NUCLEOTIDE SEQUENCE</scope>
    <source>
        <strain evidence="11">PrR005</strain>
    </source>
</reference>
<gene>
    <name evidence="8 11" type="primary">bamA</name>
    <name evidence="11" type="ORF">G0P99_00830</name>
</gene>
<keyword evidence="2 8" id="KW-1134">Transmembrane beta strand</keyword>
<organism evidence="11">
    <name type="scientific">Ruegeria sp. PrR005</name>
    <dbReference type="NCBI Taxonomy" id="2706882"/>
    <lineage>
        <taxon>Bacteria</taxon>
        <taxon>Pseudomonadati</taxon>
        <taxon>Pseudomonadota</taxon>
        <taxon>Alphaproteobacteria</taxon>
        <taxon>Rhodobacterales</taxon>
        <taxon>Roseobacteraceae</taxon>
        <taxon>Ruegeria</taxon>
    </lineage>
</organism>
<name>A0A6B2NJ92_9RHOB</name>
<evidence type="ECO:0000256" key="7">
    <source>
        <dbReference type="ARBA" id="ARBA00023237"/>
    </source>
</evidence>
<dbReference type="PANTHER" id="PTHR12815:SF23">
    <property type="entry name" value="OUTER MEMBRANE PROTEIN ASSEMBLY FACTOR BAMA"/>
    <property type="match status" value="1"/>
</dbReference>